<evidence type="ECO:0000313" key="1">
    <source>
        <dbReference type="EMBL" id="EQB30096.1"/>
    </source>
</evidence>
<reference evidence="1 2" key="1">
    <citation type="journal article" date="2013" name="Genome Announc.">
        <title>Draft Genome Sequence of Sphingobium ummariense Strain RL-3, a Hexachlorocyclohexane-Degrading Bacterium.</title>
        <authorList>
            <person name="Kohli P."/>
            <person name="Dua A."/>
            <person name="Sangwan N."/>
            <person name="Oldach P."/>
            <person name="Khurana J.P."/>
            <person name="Lal R."/>
        </authorList>
    </citation>
    <scope>NUCLEOTIDE SEQUENCE [LARGE SCALE GENOMIC DNA]</scope>
    <source>
        <strain evidence="1 2">RL-3</strain>
    </source>
</reference>
<proteinExistence type="predicted"/>
<organism evidence="1 2">
    <name type="scientific">Sphingobium ummariense RL-3</name>
    <dbReference type="NCBI Taxonomy" id="1346791"/>
    <lineage>
        <taxon>Bacteria</taxon>
        <taxon>Pseudomonadati</taxon>
        <taxon>Pseudomonadota</taxon>
        <taxon>Alphaproteobacteria</taxon>
        <taxon>Sphingomonadales</taxon>
        <taxon>Sphingomonadaceae</taxon>
        <taxon>Sphingobium</taxon>
    </lineage>
</organism>
<sequence>MSKRGVEFANEWIAENIGAEPYDPGDAVIAETVERLLEDATEAGVTREEIEEDLGDLTDLIADAFDEAADGDADRLVDEED</sequence>
<dbReference type="STRING" id="1346791.M529_21220"/>
<dbReference type="RefSeq" id="WP_021319819.1">
    <property type="nucleotide sequence ID" value="NZ_AUWY01000126.1"/>
</dbReference>
<dbReference type="AlphaFoldDB" id="T0IWF5"/>
<dbReference type="PATRIC" id="fig|1346791.3.peg.4104"/>
<comment type="caution">
    <text evidence="1">The sequence shown here is derived from an EMBL/GenBank/DDBJ whole genome shotgun (WGS) entry which is preliminary data.</text>
</comment>
<dbReference type="EMBL" id="AUWY01000126">
    <property type="protein sequence ID" value="EQB30096.1"/>
    <property type="molecule type" value="Genomic_DNA"/>
</dbReference>
<dbReference type="Proteomes" id="UP000015523">
    <property type="component" value="Unassembled WGS sequence"/>
</dbReference>
<dbReference type="OrthoDB" id="8099823at2"/>
<evidence type="ECO:0008006" key="3">
    <source>
        <dbReference type="Google" id="ProtNLM"/>
    </source>
</evidence>
<accession>T0IWF5</accession>
<keyword evidence="2" id="KW-1185">Reference proteome</keyword>
<evidence type="ECO:0000313" key="2">
    <source>
        <dbReference type="Proteomes" id="UP000015523"/>
    </source>
</evidence>
<name>T0IWF5_9SPHN</name>
<gene>
    <name evidence="1" type="ORF">M529_21220</name>
</gene>
<protein>
    <recommendedName>
        <fullName evidence="3">DUF768 domain-containing protein</fullName>
    </recommendedName>
</protein>